<dbReference type="KEGG" id="lnu:N7U66_05265"/>
<accession>A0A9E8SD85</accession>
<sequence>MDLVTKIGKAGPQNAAILDTEKALIEKGNNQLMVIDERLAKKLTFIKEGEFTEKKGAKTLQLVGDITPIDQVDVVRKVKENLIKRYPLTSIQVADKVKEICPECTRNEVWRIIRENNLKQNFDYSAYNFRSKEHEDRYKETGEIPNGTASIFNPNSIEFITNIWKQEK</sequence>
<dbReference type="Proteomes" id="UP001164705">
    <property type="component" value="Chromosome"/>
</dbReference>
<dbReference type="KEGG" id="lnu:N7U66_20710"/>
<evidence type="ECO:0000313" key="2">
    <source>
        <dbReference type="EMBL" id="WAC03039.1"/>
    </source>
</evidence>
<name>A0A9E8SD85_9FLAO</name>
<evidence type="ECO:0000313" key="1">
    <source>
        <dbReference type="EMBL" id="WAC02163.1"/>
    </source>
</evidence>
<gene>
    <name evidence="2" type="ORF">N7U66_05265</name>
    <name evidence="1" type="ORF">N7U66_20710</name>
</gene>
<dbReference type="EMBL" id="CP113088">
    <property type="protein sequence ID" value="WAC03039.1"/>
    <property type="molecule type" value="Genomic_DNA"/>
</dbReference>
<dbReference type="AlphaFoldDB" id="A0A9E8SD85"/>
<protein>
    <submittedName>
        <fullName evidence="1">Uncharacterized protein</fullName>
    </submittedName>
</protein>
<keyword evidence="3" id="KW-1185">Reference proteome</keyword>
<proteinExistence type="predicted"/>
<dbReference type="RefSeq" id="WP_267676758.1">
    <property type="nucleotide sequence ID" value="NZ_CP113088.1"/>
</dbReference>
<reference evidence="1" key="1">
    <citation type="submission" date="2022-11" db="EMBL/GenBank/DDBJ databases">
        <title>Lacinutrix neustonica HL-RS19T sp. nov., isolated from the surface microlayer sample of brackish Lake Shihwa.</title>
        <authorList>
            <person name="Choi J.Y."/>
            <person name="Hwang C.Y."/>
        </authorList>
    </citation>
    <scope>NUCLEOTIDE SEQUENCE</scope>
    <source>
        <strain evidence="1">HL-RS19</strain>
    </source>
</reference>
<evidence type="ECO:0000313" key="3">
    <source>
        <dbReference type="Proteomes" id="UP001164705"/>
    </source>
</evidence>
<organism evidence="1 3">
    <name type="scientific">Lacinutrix neustonica</name>
    <dbReference type="NCBI Taxonomy" id="2980107"/>
    <lineage>
        <taxon>Bacteria</taxon>
        <taxon>Pseudomonadati</taxon>
        <taxon>Bacteroidota</taxon>
        <taxon>Flavobacteriia</taxon>
        <taxon>Flavobacteriales</taxon>
        <taxon>Flavobacteriaceae</taxon>
        <taxon>Lacinutrix</taxon>
    </lineage>
</organism>
<dbReference type="EMBL" id="CP113088">
    <property type="protein sequence ID" value="WAC02163.1"/>
    <property type="molecule type" value="Genomic_DNA"/>
</dbReference>